<proteinExistence type="predicted"/>
<gene>
    <name evidence="2" type="ORF">CEV32_0522</name>
</gene>
<evidence type="ECO:0000256" key="1">
    <source>
        <dbReference type="SAM" id="Phobius"/>
    </source>
</evidence>
<feature type="transmembrane region" description="Helical" evidence="1">
    <location>
        <begin position="334"/>
        <end position="352"/>
    </location>
</feature>
<accession>A0A256FI36</accession>
<dbReference type="RefSeq" id="WP_094577277.1">
    <property type="nucleotide sequence ID" value="NZ_JBHEEL010000001.1"/>
</dbReference>
<sequence>MHTQITEIKTIQSETAARLLIFALIVCGFFAVFGQFSEPFISHDDFDWLIPSNFDQGFESPWSKASTEGRWLNYPWSLLTVHLNINSAYYLFVALTIWMCASISRLYMGRLSLIAALMFFFSPPAGELSLWPVTQSSSILITAACAAVLYFLHHNSARYIVLGGAVIASLLTYPAYAPMILIAFGANLINNKKEFLYTVIVYVSSYTLGIFIIFTLNWYFHDNFGINVAGWRHPTPLYPDGNLHQNITRYVKFWNDSLKYWPVILISIIAYAICLFSKINVRKCLYVLLLSALVIAMEASASILQGLDLPSRTSLWLWVSLITPVLFIIRSKRFIFLSYALAFSVLLLAVNSRSARLEDIYRTFPYANSLGETLVQAAAANNGSYDNIIVFGDYTENHITKFLHSNRHLRNYLYKQFGLYTRACDQDLCKKIETDLHARQEIPVTTIIDRNLVLVLSPNIGWTY</sequence>
<comment type="caution">
    <text evidence="2">The sequence shown here is derived from an EMBL/GenBank/DDBJ whole genome shotgun (WGS) entry which is preliminary data.</text>
</comment>
<evidence type="ECO:0000313" key="3">
    <source>
        <dbReference type="Proteomes" id="UP000216345"/>
    </source>
</evidence>
<feature type="transmembrane region" description="Helical" evidence="1">
    <location>
        <begin position="284"/>
        <end position="307"/>
    </location>
</feature>
<feature type="transmembrane region" description="Helical" evidence="1">
    <location>
        <begin position="260"/>
        <end position="277"/>
    </location>
</feature>
<evidence type="ECO:0000313" key="2">
    <source>
        <dbReference type="EMBL" id="OYR14517.1"/>
    </source>
</evidence>
<feature type="transmembrane region" description="Helical" evidence="1">
    <location>
        <begin position="313"/>
        <end position="329"/>
    </location>
</feature>
<feature type="transmembrane region" description="Helical" evidence="1">
    <location>
        <begin position="195"/>
        <end position="220"/>
    </location>
</feature>
<keyword evidence="1" id="KW-1133">Transmembrane helix</keyword>
<dbReference type="AlphaFoldDB" id="A0A256FI36"/>
<dbReference type="OrthoDB" id="7664031at2"/>
<dbReference type="EMBL" id="NNRK01000026">
    <property type="protein sequence ID" value="OYR14517.1"/>
    <property type="molecule type" value="Genomic_DNA"/>
</dbReference>
<keyword evidence="1" id="KW-0812">Transmembrane</keyword>
<organism evidence="2 3">
    <name type="scientific">Brucella rhizosphaerae</name>
    <dbReference type="NCBI Taxonomy" id="571254"/>
    <lineage>
        <taxon>Bacteria</taxon>
        <taxon>Pseudomonadati</taxon>
        <taxon>Pseudomonadota</taxon>
        <taxon>Alphaproteobacteria</taxon>
        <taxon>Hyphomicrobiales</taxon>
        <taxon>Brucellaceae</taxon>
        <taxon>Brucella/Ochrobactrum group</taxon>
        <taxon>Brucella</taxon>
    </lineage>
</organism>
<feature type="transmembrane region" description="Helical" evidence="1">
    <location>
        <begin position="159"/>
        <end position="183"/>
    </location>
</feature>
<name>A0A256FI36_9HYPH</name>
<keyword evidence="1" id="KW-0472">Membrane</keyword>
<keyword evidence="3" id="KW-1185">Reference proteome</keyword>
<reference evidence="2 3" key="1">
    <citation type="submission" date="2017-07" db="EMBL/GenBank/DDBJ databases">
        <title>Phylogenetic study on the rhizospheric bacterium Ochrobactrum sp. A44.</title>
        <authorList>
            <person name="Krzyzanowska D.M."/>
            <person name="Ossowicki A."/>
            <person name="Rajewska M."/>
            <person name="Maciag T."/>
            <person name="Kaczynski Z."/>
            <person name="Czerwicka M."/>
            <person name="Jafra S."/>
        </authorList>
    </citation>
    <scope>NUCLEOTIDE SEQUENCE [LARGE SCALE GENOMIC DNA]</scope>
    <source>
        <strain evidence="2 3">PR17</strain>
    </source>
</reference>
<protein>
    <submittedName>
        <fullName evidence="2">Putative membrane protein</fullName>
    </submittedName>
</protein>
<dbReference type="Proteomes" id="UP000216345">
    <property type="component" value="Unassembled WGS sequence"/>
</dbReference>
<feature type="transmembrane region" description="Helical" evidence="1">
    <location>
        <begin position="128"/>
        <end position="153"/>
    </location>
</feature>
<feature type="transmembrane region" description="Helical" evidence="1">
    <location>
        <begin position="16"/>
        <end position="36"/>
    </location>
</feature>
<feature type="transmembrane region" description="Helical" evidence="1">
    <location>
        <begin position="88"/>
        <end position="107"/>
    </location>
</feature>